<protein>
    <submittedName>
        <fullName evidence="1">Uncharacterized protein</fullName>
    </submittedName>
</protein>
<name>A0AB34IJK3_PRYPA</name>
<accession>A0AB34IJK3</accession>
<dbReference type="AlphaFoldDB" id="A0AB34IJK3"/>
<comment type="caution">
    <text evidence="1">The sequence shown here is derived from an EMBL/GenBank/DDBJ whole genome shotgun (WGS) entry which is preliminary data.</text>
</comment>
<sequence>MHSGGRNELELPPEVWYIVSAQRGFDPRQLRCVSQAAANAGAAPFEAALRGVFARSPRASRRACRDLLAEWWAGAPQVRLEADELGVDDDGALELARAAAAEGRDAALATGAAAGAAAAGGRGGRVGVELA</sequence>
<evidence type="ECO:0000313" key="1">
    <source>
        <dbReference type="EMBL" id="KAL1500018.1"/>
    </source>
</evidence>
<keyword evidence="2" id="KW-1185">Reference proteome</keyword>
<gene>
    <name evidence="1" type="ORF">AB1Y20_012695</name>
</gene>
<dbReference type="Proteomes" id="UP001515480">
    <property type="component" value="Unassembled WGS sequence"/>
</dbReference>
<evidence type="ECO:0000313" key="2">
    <source>
        <dbReference type="Proteomes" id="UP001515480"/>
    </source>
</evidence>
<organism evidence="1 2">
    <name type="scientific">Prymnesium parvum</name>
    <name type="common">Toxic golden alga</name>
    <dbReference type="NCBI Taxonomy" id="97485"/>
    <lineage>
        <taxon>Eukaryota</taxon>
        <taxon>Haptista</taxon>
        <taxon>Haptophyta</taxon>
        <taxon>Prymnesiophyceae</taxon>
        <taxon>Prymnesiales</taxon>
        <taxon>Prymnesiaceae</taxon>
        <taxon>Prymnesium</taxon>
    </lineage>
</organism>
<proteinExistence type="predicted"/>
<dbReference type="EMBL" id="JBGBPQ010000024">
    <property type="protein sequence ID" value="KAL1500018.1"/>
    <property type="molecule type" value="Genomic_DNA"/>
</dbReference>
<reference evidence="1 2" key="1">
    <citation type="journal article" date="2024" name="Science">
        <title>Giant polyketide synthase enzymes in the biosynthesis of giant marine polyether toxins.</title>
        <authorList>
            <person name="Fallon T.R."/>
            <person name="Shende V.V."/>
            <person name="Wierzbicki I.H."/>
            <person name="Pendleton A.L."/>
            <person name="Watervoot N.F."/>
            <person name="Auber R.P."/>
            <person name="Gonzalez D.J."/>
            <person name="Wisecaver J.H."/>
            <person name="Moore B.S."/>
        </authorList>
    </citation>
    <scope>NUCLEOTIDE SEQUENCE [LARGE SCALE GENOMIC DNA]</scope>
    <source>
        <strain evidence="1 2">12B1</strain>
    </source>
</reference>